<reference evidence="6 7" key="1">
    <citation type="submission" date="2019-12" db="EMBL/GenBank/DDBJ databases">
        <title>Genome sequenceing of Clostridium bovifaecis.</title>
        <authorList>
            <person name="Yao Y."/>
        </authorList>
    </citation>
    <scope>NUCLEOTIDE SEQUENCE [LARGE SCALE GENOMIC DNA]</scope>
    <source>
        <strain evidence="6 7">BXX</strain>
    </source>
</reference>
<evidence type="ECO:0000313" key="6">
    <source>
        <dbReference type="EMBL" id="QGU96013.1"/>
    </source>
</evidence>
<feature type="domain" description="Solute-binding protein family 3/N-terminal" evidence="5">
    <location>
        <begin position="56"/>
        <end position="277"/>
    </location>
</feature>
<dbReference type="InterPro" id="IPR051455">
    <property type="entry name" value="Bact_solute-bind_prot3"/>
</dbReference>
<proteinExistence type="inferred from homology"/>
<dbReference type="GO" id="GO:0030288">
    <property type="term" value="C:outer membrane-bounded periplasmic space"/>
    <property type="evidence" value="ECO:0007669"/>
    <property type="project" value="TreeGrafter"/>
</dbReference>
<protein>
    <submittedName>
        <fullName evidence="6">Transporter substrate-binding domain-containing protein</fullName>
    </submittedName>
</protein>
<dbReference type="SMART" id="SM00062">
    <property type="entry name" value="PBPb"/>
    <property type="match status" value="1"/>
</dbReference>
<dbReference type="AlphaFoldDB" id="A0A6I6EUH9"/>
<evidence type="ECO:0000256" key="2">
    <source>
        <dbReference type="ARBA" id="ARBA00022448"/>
    </source>
</evidence>
<dbReference type="Proteomes" id="UP000422764">
    <property type="component" value="Chromosome"/>
</dbReference>
<evidence type="ECO:0000256" key="3">
    <source>
        <dbReference type="ARBA" id="ARBA00022729"/>
    </source>
</evidence>
<evidence type="ECO:0000259" key="5">
    <source>
        <dbReference type="SMART" id="SM00062"/>
    </source>
</evidence>
<evidence type="ECO:0000313" key="7">
    <source>
        <dbReference type="Proteomes" id="UP000422764"/>
    </source>
</evidence>
<feature type="signal peptide" evidence="4">
    <location>
        <begin position="1"/>
        <end position="22"/>
    </location>
</feature>
<dbReference type="SUPFAM" id="SSF53850">
    <property type="entry name" value="Periplasmic binding protein-like II"/>
    <property type="match status" value="1"/>
</dbReference>
<comment type="similarity">
    <text evidence="1">Belongs to the bacterial solute-binding protein 3 family.</text>
</comment>
<feature type="chain" id="PRO_5038437321" evidence="4">
    <location>
        <begin position="23"/>
        <end position="296"/>
    </location>
</feature>
<dbReference type="Pfam" id="PF00497">
    <property type="entry name" value="SBP_bac_3"/>
    <property type="match status" value="1"/>
</dbReference>
<dbReference type="Gene3D" id="3.40.190.10">
    <property type="entry name" value="Periplasmic binding protein-like II"/>
    <property type="match status" value="2"/>
</dbReference>
<organism evidence="6 7">
    <name type="scientific">Clostridium bovifaecis</name>
    <dbReference type="NCBI Taxonomy" id="2184719"/>
    <lineage>
        <taxon>Bacteria</taxon>
        <taxon>Bacillati</taxon>
        <taxon>Bacillota</taxon>
        <taxon>Clostridia</taxon>
        <taxon>Eubacteriales</taxon>
        <taxon>Clostridiaceae</taxon>
        <taxon>Clostridium</taxon>
    </lineage>
</organism>
<dbReference type="PROSITE" id="PS51257">
    <property type="entry name" value="PROKAR_LIPOPROTEIN"/>
    <property type="match status" value="1"/>
</dbReference>
<dbReference type="GO" id="GO:0005576">
    <property type="term" value="C:extracellular region"/>
    <property type="evidence" value="ECO:0007669"/>
    <property type="project" value="TreeGrafter"/>
</dbReference>
<keyword evidence="2" id="KW-0813">Transport</keyword>
<dbReference type="GO" id="GO:0006865">
    <property type="term" value="P:amino acid transport"/>
    <property type="evidence" value="ECO:0007669"/>
    <property type="project" value="TreeGrafter"/>
</dbReference>
<dbReference type="PANTHER" id="PTHR30085:SF6">
    <property type="entry name" value="ABC TRANSPORTER GLUTAMINE-BINDING PROTEIN GLNH"/>
    <property type="match status" value="1"/>
</dbReference>
<sequence length="296" mass="32199">MKKMKKLLAAVMAGTIILGGLVGCGKTSSEAANSKSESSESKVTASSLDEIKKRGTIKIGVFSDKAPFGYVDSNGKSQGFDVHIARRFAKDLLGDESKVEFVLVDAASRVAYLESNKVDIIMANFTVTEERKQKVDFANPYMKVSLGLVSPDSAPINSIEEMKDKKIIIAKGTTAETYLTKNHPGIQLVKYDQYSEIFEALKDGRGDAIANDNTEVLAWAKKNPGYSVTIPKFGGEDTIAPAVAKGNKELLDWINSELITLGKENFVHKAYEETLKDTYGAESIEDIVIEGGKVEQ</sequence>
<name>A0A6I6EUH9_9CLOT</name>
<dbReference type="CDD" id="cd13694">
    <property type="entry name" value="PBP2_Cysteine"/>
    <property type="match status" value="1"/>
</dbReference>
<keyword evidence="3 4" id="KW-0732">Signal</keyword>
<dbReference type="PANTHER" id="PTHR30085">
    <property type="entry name" value="AMINO ACID ABC TRANSPORTER PERMEASE"/>
    <property type="match status" value="1"/>
</dbReference>
<evidence type="ECO:0000256" key="1">
    <source>
        <dbReference type="ARBA" id="ARBA00010333"/>
    </source>
</evidence>
<accession>A0A6I6EUH9</accession>
<evidence type="ECO:0000256" key="4">
    <source>
        <dbReference type="SAM" id="SignalP"/>
    </source>
</evidence>
<keyword evidence="7" id="KW-1185">Reference proteome</keyword>
<gene>
    <name evidence="6" type="ORF">GOM49_13750</name>
</gene>
<dbReference type="EMBL" id="CP046522">
    <property type="protein sequence ID" value="QGU96013.1"/>
    <property type="molecule type" value="Genomic_DNA"/>
</dbReference>
<dbReference type="InterPro" id="IPR001638">
    <property type="entry name" value="Solute-binding_3/MltF_N"/>
</dbReference>